<protein>
    <submittedName>
        <fullName evidence="2">Polysaccharide pyruvyl transferase family protein</fullName>
    </submittedName>
</protein>
<sequence length="489" mass="53299">MNSLRDDSTGGRRLVDNFGDLLGPMVVERMLWRRRPQDRPPKLARRRLFAVGSTLHRAGGSDVVWGAGVSGKQLHPYPKAYPRVDVRAVRGPWTARLLTDLGVDVPAVFGDPALLLPRLLPELSSWAHAPVTDTLIVPNHNDLDAYRDAEHPVLDPRLPLHTVLRTIARSRFVVGSSLYAVIVADSLGVPARFVASETEGPFKYRDYLAGTGRPTTRIARDIAEAHHLGGHERPDADLDALEDAFPWDLWGFPDTDRSHVRRYELDTMQDVWRHRVVAGGAAARSSFLQEDLPRLRTAVISGGPDGPALVPIAADLITQVVPDVLDEPLDPATRHLIDTTLRRDAALVATAARLEGAPPVAMLHAARPAGRHTLLSVAARVPETVADADVEVILTAIGSSKVVARPVLLFGQARRQWHVVTDVLVPLTELVEDSWHVEVRIGDLRLPVRHASTAQLALSAPTAHDIPPLGEPIIVTSDGTVQHEENAAA</sequence>
<organism evidence="2 3">
    <name type="scientific">Myceligenerans pegani</name>
    <dbReference type="NCBI Taxonomy" id="2776917"/>
    <lineage>
        <taxon>Bacteria</taxon>
        <taxon>Bacillati</taxon>
        <taxon>Actinomycetota</taxon>
        <taxon>Actinomycetes</taxon>
        <taxon>Micrococcales</taxon>
        <taxon>Promicromonosporaceae</taxon>
        <taxon>Myceligenerans</taxon>
    </lineage>
</organism>
<dbReference type="GO" id="GO:0016740">
    <property type="term" value="F:transferase activity"/>
    <property type="evidence" value="ECO:0007669"/>
    <property type="project" value="UniProtKB-KW"/>
</dbReference>
<dbReference type="Pfam" id="PF04230">
    <property type="entry name" value="PS_pyruv_trans"/>
    <property type="match status" value="1"/>
</dbReference>
<dbReference type="InterPro" id="IPR007345">
    <property type="entry name" value="Polysacch_pyruvyl_Trfase"/>
</dbReference>
<evidence type="ECO:0000313" key="3">
    <source>
        <dbReference type="Proteomes" id="UP000625527"/>
    </source>
</evidence>
<accession>A0ABR9MYA7</accession>
<evidence type="ECO:0000313" key="2">
    <source>
        <dbReference type="EMBL" id="MBE1876372.1"/>
    </source>
</evidence>
<keyword evidence="2" id="KW-0808">Transferase</keyword>
<name>A0ABR9MYA7_9MICO</name>
<keyword evidence="3" id="KW-1185">Reference proteome</keyword>
<comment type="caution">
    <text evidence="2">The sequence shown here is derived from an EMBL/GenBank/DDBJ whole genome shotgun (WGS) entry which is preliminary data.</text>
</comment>
<proteinExistence type="predicted"/>
<gene>
    <name evidence="2" type="ORF">IHE71_11705</name>
</gene>
<reference evidence="2 3" key="1">
    <citation type="submission" date="2020-10" db="EMBL/GenBank/DDBJ databases">
        <title>Myceligenerans pegani sp. nov., an endophytic actinomycete isolated from Peganum harmala L. in Xinjiang, China.</title>
        <authorList>
            <person name="Xin L."/>
        </authorList>
    </citation>
    <scope>NUCLEOTIDE SEQUENCE [LARGE SCALE GENOMIC DNA]</scope>
    <source>
        <strain evidence="2 3">TRM65318</strain>
    </source>
</reference>
<dbReference type="RefSeq" id="WP_192862940.1">
    <property type="nucleotide sequence ID" value="NZ_JADAQT010000084.1"/>
</dbReference>
<evidence type="ECO:0000259" key="1">
    <source>
        <dbReference type="Pfam" id="PF04230"/>
    </source>
</evidence>
<feature type="domain" description="Polysaccharide pyruvyl transferase" evidence="1">
    <location>
        <begin position="53"/>
        <end position="196"/>
    </location>
</feature>
<dbReference type="Proteomes" id="UP000625527">
    <property type="component" value="Unassembled WGS sequence"/>
</dbReference>
<dbReference type="EMBL" id="JADAQT010000084">
    <property type="protein sequence ID" value="MBE1876372.1"/>
    <property type="molecule type" value="Genomic_DNA"/>
</dbReference>